<keyword evidence="3 7" id="KW-0851">Voltage-gated channel</keyword>
<evidence type="ECO:0008006" key="13">
    <source>
        <dbReference type="Google" id="ProtNLM"/>
    </source>
</evidence>
<keyword evidence="9" id="KW-0472">Membrane</keyword>
<feature type="compositionally biased region" description="Basic residues" evidence="8">
    <location>
        <begin position="288"/>
        <end position="299"/>
    </location>
</feature>
<comment type="similarity">
    <text evidence="7">Belongs to the inward rectifier-type potassium channel (TC 1.A.2.1) family.</text>
</comment>
<evidence type="ECO:0000256" key="8">
    <source>
        <dbReference type="SAM" id="MobiDB-lite"/>
    </source>
</evidence>
<evidence type="ECO:0000256" key="1">
    <source>
        <dbReference type="ARBA" id="ARBA00022448"/>
    </source>
</evidence>
<evidence type="ECO:0000313" key="12">
    <source>
        <dbReference type="Proteomes" id="UP000077202"/>
    </source>
</evidence>
<feature type="compositionally biased region" description="Basic and acidic residues" evidence="8">
    <location>
        <begin position="854"/>
        <end position="870"/>
    </location>
</feature>
<dbReference type="InterPro" id="IPR013518">
    <property type="entry name" value="K_chnl_inward-rec_Kir_cyto"/>
</dbReference>
<dbReference type="InterPro" id="IPR014756">
    <property type="entry name" value="Ig_E-set"/>
</dbReference>
<keyword evidence="10" id="KW-0732">Signal</keyword>
<feature type="region of interest" description="Disordered" evidence="8">
    <location>
        <begin position="263"/>
        <end position="311"/>
    </location>
</feature>
<sequence>MTLTSAGTTCSALSPLVTSALLWACWWCKASECAHHPAAAAAAAAAESAAKFFEEARACRIAACPIGLSRREEIHILRTDEAMIMRSTKSPKTAWRGENLRFQLSSAPSFEECGLDSSLYGEGIPFLTPRESIPPSLRKTSSTASTSPAEPLLPRTLSMPGMTNEASRPETYVDEAGILSFSQRQENLEADTTKYYELMHDFEPHSSLHHHGHVKRKAAPKASHLSSAMVADDGTGENLMAFLAGMPAGDEDSVILNNSRFRDPAVRQRSSALKHSSSSSSSSGAASAHHHHHHHHSKSVHASAEGDHNRSLAQGEHRPILRAIAEEREGQQQQQQQPQEEVASYLAGKSMAEVYAHLKSKASVSEIEEVPDEAGNPKPPPKSVPHHHRSGREVLVDPASSSAAAAEATTSNAAKEGKSANKPPSGRPALSPRIARQESADSQADLQAGGSSEARKRWRRVSNTLTFARRLSSVRDSASDFLEHTSPDPLAVDFHVRSDAGRAGAAAFEGARTRALGGRARAKGRQGMEGMLVQQDKGVVALVKDFYVACLKMPMAHFLVGLFLAPIALGLVFTPLYLFDKAGLEVDGRPLTEDTPIVGRVAAAKQKVSALLNVFLYALSLITSYGGSPVNATSPYCLVVANVNTLMGNFLFVFLSGAVFARMSQPSHPVRCSKKAIIRIDDFSIPLDELKEKFRVFAVRLVLTGPPPCELVGAKICLTFRIFIKLPSGSMFCTTQDLELVRPEVPYLRYGIMVRHIIDKRSPLYGHSMESLSDGDASFSLTISGQERTSMQPIFHLEDYFVCDGDVAWDGDYVDFIHINTEGQRVLDHSKIDEIHVSKETKFGCGGTPQPQKSPEREREKEKEKAKDATKGWSASALRGRKIWSSKSTSFTRADW</sequence>
<feature type="region of interest" description="Disordered" evidence="8">
    <location>
        <begin position="366"/>
        <end position="457"/>
    </location>
</feature>
<evidence type="ECO:0000256" key="6">
    <source>
        <dbReference type="ARBA" id="ARBA00023303"/>
    </source>
</evidence>
<evidence type="ECO:0000256" key="2">
    <source>
        <dbReference type="ARBA" id="ARBA00022538"/>
    </source>
</evidence>
<keyword evidence="9" id="KW-1133">Transmembrane helix</keyword>
<dbReference type="PANTHER" id="PTHR11767">
    <property type="entry name" value="INWARD RECTIFIER POTASSIUM CHANNEL"/>
    <property type="match status" value="1"/>
</dbReference>
<dbReference type="GO" id="GO:0034702">
    <property type="term" value="C:monoatomic ion channel complex"/>
    <property type="evidence" value="ECO:0007669"/>
    <property type="project" value="UniProtKB-KW"/>
</dbReference>
<feature type="transmembrane region" description="Helical" evidence="9">
    <location>
        <begin position="639"/>
        <end position="661"/>
    </location>
</feature>
<keyword evidence="12" id="KW-1185">Reference proteome</keyword>
<feature type="compositionally biased region" description="Low complexity" evidence="8">
    <location>
        <begin position="399"/>
        <end position="414"/>
    </location>
</feature>
<dbReference type="Proteomes" id="UP000077202">
    <property type="component" value="Unassembled WGS sequence"/>
</dbReference>
<protein>
    <recommendedName>
        <fullName evidence="13">Inward rectifier potassium channel C-terminal domain-containing protein</fullName>
    </recommendedName>
</protein>
<feature type="compositionally biased region" description="Low complexity" evidence="8">
    <location>
        <begin position="270"/>
        <end position="287"/>
    </location>
</feature>
<dbReference type="PANTHER" id="PTHR11767:SF105">
    <property type="entry name" value="INWARD RECTIFIER POTASSIUM CHANNEL C-TERMINAL DOMAIN-CONTAINING PROTEIN"/>
    <property type="match status" value="1"/>
</dbReference>
<organism evidence="11 12">
    <name type="scientific">Marchantia polymorpha subsp. ruderalis</name>
    <dbReference type="NCBI Taxonomy" id="1480154"/>
    <lineage>
        <taxon>Eukaryota</taxon>
        <taxon>Viridiplantae</taxon>
        <taxon>Streptophyta</taxon>
        <taxon>Embryophyta</taxon>
        <taxon>Marchantiophyta</taxon>
        <taxon>Marchantiopsida</taxon>
        <taxon>Marchantiidae</taxon>
        <taxon>Marchantiales</taxon>
        <taxon>Marchantiaceae</taxon>
        <taxon>Marchantia</taxon>
    </lineage>
</organism>
<feature type="region of interest" description="Disordered" evidence="8">
    <location>
        <begin position="130"/>
        <end position="166"/>
    </location>
</feature>
<evidence type="ECO:0000256" key="10">
    <source>
        <dbReference type="SAM" id="SignalP"/>
    </source>
</evidence>
<keyword evidence="1 7" id="KW-0813">Transport</keyword>
<evidence type="ECO:0000313" key="11">
    <source>
        <dbReference type="EMBL" id="OAE18438.1"/>
    </source>
</evidence>
<feature type="compositionally biased region" description="Basic residues" evidence="8">
    <location>
        <begin position="207"/>
        <end position="219"/>
    </location>
</feature>
<dbReference type="AlphaFoldDB" id="A0A176VC05"/>
<comment type="caution">
    <text evidence="11">The sequence shown here is derived from an EMBL/GenBank/DDBJ whole genome shotgun (WGS) entry which is preliminary data.</text>
</comment>
<keyword evidence="2 7" id="KW-0633">Potassium transport</keyword>
<reference evidence="11" key="1">
    <citation type="submission" date="2016-03" db="EMBL/GenBank/DDBJ databases">
        <title>Mechanisms controlling the formation of the plant cell surface in tip-growing cells are functionally conserved among land plants.</title>
        <authorList>
            <person name="Honkanen S."/>
            <person name="Jones V.A."/>
            <person name="Morieri G."/>
            <person name="Champion C."/>
            <person name="Hetherington A.J."/>
            <person name="Kelly S."/>
            <person name="Saint-Marcoux D."/>
            <person name="Proust H."/>
            <person name="Prescott H."/>
            <person name="Dolan L."/>
        </authorList>
    </citation>
    <scope>NUCLEOTIDE SEQUENCE [LARGE SCALE GENOMIC DNA]</scope>
    <source>
        <tissue evidence="11">Whole gametophyte</tissue>
    </source>
</reference>
<evidence type="ECO:0000256" key="7">
    <source>
        <dbReference type="RuleBase" id="RU003822"/>
    </source>
</evidence>
<feature type="signal peptide" evidence="10">
    <location>
        <begin position="1"/>
        <end position="33"/>
    </location>
</feature>
<keyword evidence="4 7" id="KW-0630">Potassium</keyword>
<evidence type="ECO:0000256" key="9">
    <source>
        <dbReference type="SAM" id="Phobius"/>
    </source>
</evidence>
<dbReference type="SUPFAM" id="SSF81296">
    <property type="entry name" value="E set domains"/>
    <property type="match status" value="1"/>
</dbReference>
<accession>A0A176VC05</accession>
<feature type="transmembrane region" description="Helical" evidence="9">
    <location>
        <begin position="555"/>
        <end position="579"/>
    </location>
</feature>
<dbReference type="GO" id="GO:0005886">
    <property type="term" value="C:plasma membrane"/>
    <property type="evidence" value="ECO:0007669"/>
    <property type="project" value="TreeGrafter"/>
</dbReference>
<dbReference type="InterPro" id="IPR016449">
    <property type="entry name" value="K_chnl_inward-rec_Kir"/>
</dbReference>
<keyword evidence="6 7" id="KW-0407">Ion channel</keyword>
<dbReference type="GO" id="GO:0005242">
    <property type="term" value="F:inward rectifier potassium channel activity"/>
    <property type="evidence" value="ECO:0007669"/>
    <property type="project" value="InterPro"/>
</dbReference>
<keyword evidence="7 9" id="KW-0812">Transmembrane</keyword>
<feature type="region of interest" description="Disordered" evidence="8">
    <location>
        <begin position="840"/>
        <end position="875"/>
    </location>
</feature>
<dbReference type="GO" id="GO:0034765">
    <property type="term" value="P:regulation of monoatomic ion transmembrane transport"/>
    <property type="evidence" value="ECO:0007669"/>
    <property type="project" value="TreeGrafter"/>
</dbReference>
<evidence type="ECO:0000256" key="5">
    <source>
        <dbReference type="ARBA" id="ARBA00023065"/>
    </source>
</evidence>
<dbReference type="Gene3D" id="2.60.40.1400">
    <property type="entry name" value="G protein-activated inward rectifier potassium channel 1"/>
    <property type="match status" value="1"/>
</dbReference>
<proteinExistence type="inferred from homology"/>
<feature type="region of interest" description="Disordered" evidence="8">
    <location>
        <begin position="206"/>
        <end position="226"/>
    </location>
</feature>
<gene>
    <name evidence="11" type="ORF">AXG93_3426s1310</name>
</gene>
<keyword evidence="5 7" id="KW-0406">Ion transport</keyword>
<evidence type="ECO:0000256" key="4">
    <source>
        <dbReference type="ARBA" id="ARBA00022958"/>
    </source>
</evidence>
<feature type="chain" id="PRO_5008051743" description="Inward rectifier potassium channel C-terminal domain-containing protein" evidence="10">
    <location>
        <begin position="34"/>
        <end position="896"/>
    </location>
</feature>
<name>A0A176VC05_MARPO</name>
<comment type="subcellular location">
    <subcellularLocation>
        <location evidence="7">Membrane</location>
        <topology evidence="7">Multi-pass membrane protein</topology>
    </subcellularLocation>
</comment>
<dbReference type="EMBL" id="LVLJ01004062">
    <property type="protein sequence ID" value="OAE18438.1"/>
    <property type="molecule type" value="Genomic_DNA"/>
</dbReference>
<dbReference type="GO" id="GO:1990573">
    <property type="term" value="P:potassium ion import across plasma membrane"/>
    <property type="evidence" value="ECO:0007669"/>
    <property type="project" value="TreeGrafter"/>
</dbReference>
<dbReference type="Gene3D" id="1.10.287.70">
    <property type="match status" value="1"/>
</dbReference>
<feature type="transmembrane region" description="Helical" evidence="9">
    <location>
        <begin position="610"/>
        <end position="627"/>
    </location>
</feature>
<evidence type="ECO:0000256" key="3">
    <source>
        <dbReference type="ARBA" id="ARBA00022882"/>
    </source>
</evidence>